<dbReference type="Gene3D" id="2.40.160.200">
    <property type="entry name" value="LURP1-related"/>
    <property type="match status" value="1"/>
</dbReference>
<organism evidence="2 3">
    <name type="scientific">Monoraphidium neglectum</name>
    <dbReference type="NCBI Taxonomy" id="145388"/>
    <lineage>
        <taxon>Eukaryota</taxon>
        <taxon>Viridiplantae</taxon>
        <taxon>Chlorophyta</taxon>
        <taxon>core chlorophytes</taxon>
        <taxon>Chlorophyceae</taxon>
        <taxon>CS clade</taxon>
        <taxon>Sphaeropleales</taxon>
        <taxon>Selenastraceae</taxon>
        <taxon>Monoraphidium</taxon>
    </lineage>
</organism>
<name>A0A0D2M8M3_9CHLO</name>
<evidence type="ECO:0000313" key="2">
    <source>
        <dbReference type="EMBL" id="KIY91795.1"/>
    </source>
</evidence>
<dbReference type="SUPFAM" id="SSF54518">
    <property type="entry name" value="Tubby C-terminal domain-like"/>
    <property type="match status" value="1"/>
</dbReference>
<dbReference type="Proteomes" id="UP000054498">
    <property type="component" value="Unassembled WGS sequence"/>
</dbReference>
<dbReference type="InterPro" id="IPR025659">
    <property type="entry name" value="Tubby-like_C"/>
</dbReference>
<keyword evidence="3" id="KW-1185">Reference proteome</keyword>
<dbReference type="PANTHER" id="PTHR31087">
    <property type="match status" value="1"/>
</dbReference>
<dbReference type="InterPro" id="IPR007612">
    <property type="entry name" value="LOR"/>
</dbReference>
<proteinExistence type="inferred from homology"/>
<dbReference type="EMBL" id="KK106281">
    <property type="protein sequence ID" value="KIY91795.1"/>
    <property type="molecule type" value="Genomic_DNA"/>
</dbReference>
<reference evidence="2 3" key="1">
    <citation type="journal article" date="2013" name="BMC Genomics">
        <title>Reconstruction of the lipid metabolism for the microalga Monoraphidium neglectum from its genome sequence reveals characteristics suitable for biofuel production.</title>
        <authorList>
            <person name="Bogen C."/>
            <person name="Al-Dilaimi A."/>
            <person name="Albersmeier A."/>
            <person name="Wichmann J."/>
            <person name="Grundmann M."/>
            <person name="Rupp O."/>
            <person name="Lauersen K.J."/>
            <person name="Blifernez-Klassen O."/>
            <person name="Kalinowski J."/>
            <person name="Goesmann A."/>
            <person name="Mussgnug J.H."/>
            <person name="Kruse O."/>
        </authorList>
    </citation>
    <scope>NUCLEOTIDE SEQUENCE [LARGE SCALE GENOMIC DNA]</scope>
    <source>
        <strain evidence="2 3">SAG 48.87</strain>
    </source>
</reference>
<protein>
    <recommendedName>
        <fullName evidence="4">Tubby C-terminal domain-containing protein</fullName>
    </recommendedName>
</protein>
<dbReference type="Pfam" id="PF04525">
    <property type="entry name" value="LOR"/>
    <property type="match status" value="1"/>
</dbReference>
<evidence type="ECO:0000313" key="3">
    <source>
        <dbReference type="Proteomes" id="UP000054498"/>
    </source>
</evidence>
<dbReference type="RefSeq" id="XP_013890815.1">
    <property type="nucleotide sequence ID" value="XM_014035361.1"/>
</dbReference>
<dbReference type="InterPro" id="IPR038595">
    <property type="entry name" value="LOR_sf"/>
</dbReference>
<accession>A0A0D2M8M3</accession>
<evidence type="ECO:0008006" key="4">
    <source>
        <dbReference type="Google" id="ProtNLM"/>
    </source>
</evidence>
<sequence length="169" mass="18217">MSLAARTYRQEGRPYSARQKRVLLDSRGKAIACMGLVLGRFRRTWALYRGGHLDEGNRLATFVGHFLAAEPAVSITLKGSRGASAFKIRGELGATSFKVSMKLPCGGEVAVAAAERRQQPLPQRGSVAASSENSSTYDVLLEAGADAAFVAAACIVIDSMYNKSQRYQE</sequence>
<dbReference type="KEGG" id="mng:MNEG_16168"/>
<evidence type="ECO:0000256" key="1">
    <source>
        <dbReference type="ARBA" id="ARBA00005437"/>
    </source>
</evidence>
<dbReference type="GeneID" id="25733901"/>
<gene>
    <name evidence="2" type="ORF">MNEG_16168</name>
</gene>
<comment type="similarity">
    <text evidence="1">Belongs to the LOR family.</text>
</comment>
<dbReference type="PANTHER" id="PTHR31087:SF161">
    <property type="entry name" value="TUBBY C 2 FAMILY PROTEIN"/>
    <property type="match status" value="1"/>
</dbReference>
<dbReference type="AlphaFoldDB" id="A0A0D2M8M3"/>